<name>A0A3R7FKY0_9ACTN</name>
<reference evidence="2 3" key="1">
    <citation type="journal article" date="2014" name="Genome Announc.">
        <title>Draft Genome Sequence of Streptomyces fradiae ATCC 19609, a Strain Highly Sensitive to Antibiotics.</title>
        <authorList>
            <person name="Bekker O.B."/>
            <person name="Klimina K.M."/>
            <person name="Vatlin A.A."/>
            <person name="Zakharevich N.V."/>
            <person name="Kasianov A.S."/>
            <person name="Danilenko V.N."/>
        </authorList>
    </citation>
    <scope>NUCLEOTIDE SEQUENCE [LARGE SCALE GENOMIC DNA]</scope>
    <source>
        <strain evidence="2 3">ATCC 19609</strain>
    </source>
</reference>
<feature type="region of interest" description="Disordered" evidence="1">
    <location>
        <begin position="1"/>
        <end position="97"/>
    </location>
</feature>
<evidence type="ECO:0000256" key="1">
    <source>
        <dbReference type="SAM" id="MobiDB-lite"/>
    </source>
</evidence>
<accession>A0A3R7FKY0</accession>
<evidence type="ECO:0000313" key="3">
    <source>
        <dbReference type="Proteomes" id="UP000028058"/>
    </source>
</evidence>
<dbReference type="EMBL" id="JNAD02000001">
    <property type="protein sequence ID" value="RKM99292.1"/>
    <property type="molecule type" value="Genomic_DNA"/>
</dbReference>
<comment type="caution">
    <text evidence="2">The sequence shown here is derived from an EMBL/GenBank/DDBJ whole genome shotgun (WGS) entry which is preliminary data.</text>
</comment>
<dbReference type="AlphaFoldDB" id="A0A3R7FKY0"/>
<gene>
    <name evidence="2" type="ORF">SFRA_003655</name>
</gene>
<protein>
    <submittedName>
        <fullName evidence="2">Uncharacterized protein</fullName>
    </submittedName>
</protein>
<organism evidence="2 3">
    <name type="scientific">Streptomyces xinghaiensis</name>
    <dbReference type="NCBI Taxonomy" id="1038928"/>
    <lineage>
        <taxon>Bacteria</taxon>
        <taxon>Bacillati</taxon>
        <taxon>Actinomycetota</taxon>
        <taxon>Actinomycetes</taxon>
        <taxon>Kitasatosporales</taxon>
        <taxon>Streptomycetaceae</taxon>
        <taxon>Streptomyces</taxon>
    </lineage>
</organism>
<dbReference type="Proteomes" id="UP000028058">
    <property type="component" value="Unassembled WGS sequence"/>
</dbReference>
<proteinExistence type="predicted"/>
<keyword evidence="3" id="KW-1185">Reference proteome</keyword>
<sequence>MRVAPAAEGHGPGRWSGARSRRADAAVPEPYRRPVGAADRPALPGAGRARLGPGSGPARARLGPGSAAWAGRAGAPDGRGTRGTVDAPARPGPGWDM</sequence>
<evidence type="ECO:0000313" key="2">
    <source>
        <dbReference type="EMBL" id="RKM99292.1"/>
    </source>
</evidence>